<sequence>MSSAAEKHPEPSLPTSTVMTWYQVTLSAIGDAVLTTDPEGRVTYMNPVAESLTGSPPTGSDIGLSSKGPRTLPSSRSAPMG</sequence>
<dbReference type="EMBL" id="CP155447">
    <property type="protein sequence ID" value="XBH02856.1"/>
    <property type="molecule type" value="Genomic_DNA"/>
</dbReference>
<reference evidence="3" key="1">
    <citation type="submission" date="2024-05" db="EMBL/GenBank/DDBJ databases">
        <title>Planctomycetes of the genus Singulisphaera possess chitinolytic capabilities.</title>
        <authorList>
            <person name="Ivanova A."/>
        </authorList>
    </citation>
    <scope>NUCLEOTIDE SEQUENCE</scope>
    <source>
        <strain evidence="3">Ch08T</strain>
    </source>
</reference>
<dbReference type="Gene3D" id="3.30.450.20">
    <property type="entry name" value="PAS domain"/>
    <property type="match status" value="1"/>
</dbReference>
<protein>
    <submittedName>
        <fullName evidence="3">PAS domain-containing protein</fullName>
    </submittedName>
</protein>
<feature type="compositionally biased region" description="Polar residues" evidence="1">
    <location>
        <begin position="72"/>
        <end position="81"/>
    </location>
</feature>
<dbReference type="CDD" id="cd00130">
    <property type="entry name" value="PAS"/>
    <property type="match status" value="1"/>
</dbReference>
<dbReference type="AlphaFoldDB" id="A0AAU7CCA8"/>
<dbReference type="InterPro" id="IPR035965">
    <property type="entry name" value="PAS-like_dom_sf"/>
</dbReference>
<gene>
    <name evidence="3" type="ORF">V5E97_31770</name>
</gene>
<dbReference type="InterPro" id="IPR000014">
    <property type="entry name" value="PAS"/>
</dbReference>
<feature type="region of interest" description="Disordered" evidence="1">
    <location>
        <begin position="48"/>
        <end position="81"/>
    </location>
</feature>
<dbReference type="Pfam" id="PF13188">
    <property type="entry name" value="PAS_8"/>
    <property type="match status" value="1"/>
</dbReference>
<name>A0AAU7CCA8_9BACT</name>
<dbReference type="PROSITE" id="PS50112">
    <property type="entry name" value="PAS"/>
    <property type="match status" value="1"/>
</dbReference>
<organism evidence="3">
    <name type="scientific">Singulisphaera sp. Ch08</name>
    <dbReference type="NCBI Taxonomy" id="3120278"/>
    <lineage>
        <taxon>Bacteria</taxon>
        <taxon>Pseudomonadati</taxon>
        <taxon>Planctomycetota</taxon>
        <taxon>Planctomycetia</taxon>
        <taxon>Isosphaerales</taxon>
        <taxon>Isosphaeraceae</taxon>
        <taxon>Singulisphaera</taxon>
    </lineage>
</organism>
<proteinExistence type="predicted"/>
<accession>A0AAU7CCA8</accession>
<dbReference type="GO" id="GO:0006355">
    <property type="term" value="P:regulation of DNA-templated transcription"/>
    <property type="evidence" value="ECO:0007669"/>
    <property type="project" value="InterPro"/>
</dbReference>
<feature type="domain" description="PAS" evidence="2">
    <location>
        <begin position="18"/>
        <end position="54"/>
    </location>
</feature>
<evidence type="ECO:0000256" key="1">
    <source>
        <dbReference type="SAM" id="MobiDB-lite"/>
    </source>
</evidence>
<dbReference type="SUPFAM" id="SSF55785">
    <property type="entry name" value="PYP-like sensor domain (PAS domain)"/>
    <property type="match status" value="1"/>
</dbReference>
<evidence type="ECO:0000259" key="2">
    <source>
        <dbReference type="PROSITE" id="PS50112"/>
    </source>
</evidence>
<evidence type="ECO:0000313" key="3">
    <source>
        <dbReference type="EMBL" id="XBH02856.1"/>
    </source>
</evidence>